<keyword evidence="10" id="KW-0961">Cell wall biogenesis/degradation</keyword>
<dbReference type="Gene3D" id="2.30.30.40">
    <property type="entry name" value="SH3 Domains"/>
    <property type="match status" value="1"/>
</dbReference>
<dbReference type="InterPro" id="IPR051206">
    <property type="entry name" value="NAMLAA_amidase_2"/>
</dbReference>
<dbReference type="PANTHER" id="PTHR30417:SF4">
    <property type="entry name" value="1,6-ANHYDRO-N-ACETYLMURAMYL-L-ALANINE AMIDASE AMPD"/>
    <property type="match status" value="1"/>
</dbReference>
<evidence type="ECO:0000256" key="12">
    <source>
        <dbReference type="ARBA" id="ARBA00042615"/>
    </source>
</evidence>
<gene>
    <name evidence="14" type="ORF">C8J29_104342</name>
</gene>
<evidence type="ECO:0000256" key="8">
    <source>
        <dbReference type="ARBA" id="ARBA00022801"/>
    </source>
</evidence>
<keyword evidence="6" id="KW-0963">Cytoplasm</keyword>
<dbReference type="RefSeq" id="WP_069332249.1">
    <property type="nucleotide sequence ID" value="NZ_MABH01000143.1"/>
</dbReference>
<evidence type="ECO:0000256" key="11">
    <source>
        <dbReference type="ARBA" id="ARBA00039257"/>
    </source>
</evidence>
<dbReference type="SMART" id="SM00644">
    <property type="entry name" value="Ami_2"/>
    <property type="match status" value="1"/>
</dbReference>
<evidence type="ECO:0000256" key="1">
    <source>
        <dbReference type="ARBA" id="ARBA00001561"/>
    </source>
</evidence>
<evidence type="ECO:0000256" key="2">
    <source>
        <dbReference type="ARBA" id="ARBA00001947"/>
    </source>
</evidence>
<dbReference type="EC" id="3.5.1.28" evidence="5"/>
<reference evidence="14 15" key="1">
    <citation type="submission" date="2018-04" db="EMBL/GenBank/DDBJ databases">
        <title>Genomic Encyclopedia of Type Strains, Phase III (KMG-III): the genomes of soil and plant-associated and newly described type strains.</title>
        <authorList>
            <person name="Whitman W."/>
        </authorList>
    </citation>
    <scope>NUCLEOTIDE SEQUENCE [LARGE SCALE GENOMIC DNA]</scope>
    <source>
        <strain evidence="14 15">JA192</strain>
    </source>
</reference>
<keyword evidence="7" id="KW-0479">Metal-binding</keyword>
<feature type="domain" description="SH3b" evidence="13">
    <location>
        <begin position="223"/>
        <end position="289"/>
    </location>
</feature>
<dbReference type="PANTHER" id="PTHR30417">
    <property type="entry name" value="N-ACETYLMURAMOYL-L-ALANINE AMIDASE AMID"/>
    <property type="match status" value="1"/>
</dbReference>
<comment type="caution">
    <text evidence="14">The sequence shown here is derived from an EMBL/GenBank/DDBJ whole genome shotgun (WGS) entry which is preliminary data.</text>
</comment>
<dbReference type="Proteomes" id="UP000240800">
    <property type="component" value="Unassembled WGS sequence"/>
</dbReference>
<dbReference type="CDD" id="cd06583">
    <property type="entry name" value="PGRP"/>
    <property type="match status" value="1"/>
</dbReference>
<dbReference type="InterPro" id="IPR003646">
    <property type="entry name" value="SH3-like_bac-type"/>
</dbReference>
<comment type="subcellular location">
    <subcellularLocation>
        <location evidence="3">Cytoplasm</location>
    </subcellularLocation>
</comment>
<evidence type="ECO:0000256" key="4">
    <source>
        <dbReference type="ARBA" id="ARBA00007553"/>
    </source>
</evidence>
<dbReference type="InterPro" id="IPR002502">
    <property type="entry name" value="Amidase_domain"/>
</dbReference>
<proteinExistence type="inferred from homology"/>
<comment type="similarity">
    <text evidence="4">Belongs to the N-acetylmuramoyl-L-alanine amidase 2 family.</text>
</comment>
<dbReference type="Gene3D" id="3.40.80.10">
    <property type="entry name" value="Peptidoglycan recognition protein-like"/>
    <property type="match status" value="1"/>
</dbReference>
<keyword evidence="8" id="KW-0378">Hydrolase</keyword>
<evidence type="ECO:0000313" key="15">
    <source>
        <dbReference type="Proteomes" id="UP000240800"/>
    </source>
</evidence>
<evidence type="ECO:0000256" key="6">
    <source>
        <dbReference type="ARBA" id="ARBA00022490"/>
    </source>
</evidence>
<dbReference type="EMBL" id="PZZW01000004">
    <property type="protein sequence ID" value="PTM78383.1"/>
    <property type="molecule type" value="Genomic_DNA"/>
</dbReference>
<organism evidence="14 15">
    <name type="scientific">Cereibacter johrii</name>
    <dbReference type="NCBI Taxonomy" id="445629"/>
    <lineage>
        <taxon>Bacteria</taxon>
        <taxon>Pseudomonadati</taxon>
        <taxon>Pseudomonadota</taxon>
        <taxon>Alphaproteobacteria</taxon>
        <taxon>Rhodobacterales</taxon>
        <taxon>Paracoccaceae</taxon>
        <taxon>Cereibacter</taxon>
    </lineage>
</organism>
<dbReference type="Pfam" id="PF01510">
    <property type="entry name" value="Amidase_2"/>
    <property type="match status" value="1"/>
</dbReference>
<dbReference type="SMART" id="SM00287">
    <property type="entry name" value="SH3b"/>
    <property type="match status" value="1"/>
</dbReference>
<protein>
    <recommendedName>
        <fullName evidence="11">1,6-anhydro-N-acetylmuramyl-L-alanine amidase AmpD</fullName>
        <ecNumber evidence="5">3.5.1.28</ecNumber>
    </recommendedName>
    <alternativeName>
        <fullName evidence="12">N-acetylmuramoyl-L-alanine amidase</fullName>
    </alternativeName>
</protein>
<evidence type="ECO:0000256" key="3">
    <source>
        <dbReference type="ARBA" id="ARBA00004496"/>
    </source>
</evidence>
<dbReference type="SUPFAM" id="SSF55846">
    <property type="entry name" value="N-acetylmuramoyl-L-alanine amidase-like"/>
    <property type="match status" value="1"/>
</dbReference>
<dbReference type="PROSITE" id="PS51781">
    <property type="entry name" value="SH3B"/>
    <property type="match status" value="1"/>
</dbReference>
<evidence type="ECO:0000256" key="7">
    <source>
        <dbReference type="ARBA" id="ARBA00022723"/>
    </source>
</evidence>
<evidence type="ECO:0000256" key="9">
    <source>
        <dbReference type="ARBA" id="ARBA00022833"/>
    </source>
</evidence>
<evidence type="ECO:0000256" key="10">
    <source>
        <dbReference type="ARBA" id="ARBA00023316"/>
    </source>
</evidence>
<name>A0ABX5JBB1_9RHOB</name>
<keyword evidence="15" id="KW-1185">Reference proteome</keyword>
<evidence type="ECO:0000259" key="13">
    <source>
        <dbReference type="PROSITE" id="PS51781"/>
    </source>
</evidence>
<accession>A0ABX5JBB1</accession>
<evidence type="ECO:0000313" key="14">
    <source>
        <dbReference type="EMBL" id="PTM78383.1"/>
    </source>
</evidence>
<dbReference type="InterPro" id="IPR036505">
    <property type="entry name" value="Amidase/PGRP_sf"/>
</dbReference>
<keyword evidence="9" id="KW-0862">Zinc</keyword>
<comment type="cofactor">
    <cofactor evidence="2">
        <name>Zn(2+)</name>
        <dbReference type="ChEBI" id="CHEBI:29105"/>
    </cofactor>
</comment>
<evidence type="ECO:0000256" key="5">
    <source>
        <dbReference type="ARBA" id="ARBA00011901"/>
    </source>
</evidence>
<dbReference type="Pfam" id="PF08239">
    <property type="entry name" value="SH3_3"/>
    <property type="match status" value="1"/>
</dbReference>
<sequence>MRIENHRLTNVAFQQAKNIGREIVPDLVILHDTASRLTRGSAANYLADNDAGVSVHFVVERDGGIIQQVPTNRRAGHAGKSSFHGRSGCNDFSIGIEIVNPGKLARLSDSKCVTWYGEELATALFGIREIETPEHGPGLWMPYAEAQISSVIALLLDLFRGVPTLRDITTHWYVSPGRKVDTNPLFPLEHVRAHILGRDDPADTEAEAFSEAVDATADDPQMVVVDTFSGDSLNLRRWPSFNPNVVAQIPDGTPVPVLRRGTFAGRDWLLVVHGGREGWIVASYTSSFLPA</sequence>
<comment type="catalytic activity">
    <reaction evidence="1">
        <text>Hydrolyzes the link between N-acetylmuramoyl residues and L-amino acid residues in certain cell-wall glycopeptides.</text>
        <dbReference type="EC" id="3.5.1.28"/>
    </reaction>
</comment>